<accession>A0A1U6GTL6</accession>
<gene>
    <name evidence="1" type="ORF">SAMN06295987_101390</name>
</gene>
<protein>
    <submittedName>
        <fullName evidence="1">Uncharacterized protein</fullName>
    </submittedName>
</protein>
<sequence length="139" mass="15415">MDRRIGSLIRDLTRSPKLSPGAARKRIWGLVDKVQGEEDMVALMRAYDVVMGIAIDHLERMGQDVQTLRKLMSADRQSFALVEAMRDGAGIEPRTLCRIVDREAAAGRMTRSEELLTLDAAARNLSPRQRAAGRAVGLK</sequence>
<dbReference type="Proteomes" id="UP000190989">
    <property type="component" value="Unassembled WGS sequence"/>
</dbReference>
<keyword evidence="2" id="KW-1185">Reference proteome</keyword>
<dbReference type="RefSeq" id="WP_079729302.1">
    <property type="nucleotide sequence ID" value="NZ_FVZE01000001.1"/>
</dbReference>
<dbReference type="AlphaFoldDB" id="A0A1U6GTL6"/>
<reference evidence="2" key="1">
    <citation type="submission" date="2017-02" db="EMBL/GenBank/DDBJ databases">
        <authorList>
            <person name="Varghese N."/>
            <person name="Submissions S."/>
        </authorList>
    </citation>
    <scope>NUCLEOTIDE SEQUENCE [LARGE SCALE GENOMIC DNA]</scope>
    <source>
        <strain evidence="2">SM117</strain>
    </source>
</reference>
<proteinExistence type="predicted"/>
<name>A0A1U6GTL6_9SPHN</name>
<evidence type="ECO:0000313" key="1">
    <source>
        <dbReference type="EMBL" id="SLJ86862.1"/>
    </source>
</evidence>
<evidence type="ECO:0000313" key="2">
    <source>
        <dbReference type="Proteomes" id="UP000190989"/>
    </source>
</evidence>
<dbReference type="EMBL" id="FVZE01000001">
    <property type="protein sequence ID" value="SLJ86862.1"/>
    <property type="molecule type" value="Genomic_DNA"/>
</dbReference>
<organism evidence="1 2">
    <name type="scientific">Novosphingobium mathurense</name>
    <dbReference type="NCBI Taxonomy" id="428990"/>
    <lineage>
        <taxon>Bacteria</taxon>
        <taxon>Pseudomonadati</taxon>
        <taxon>Pseudomonadota</taxon>
        <taxon>Alphaproteobacteria</taxon>
        <taxon>Sphingomonadales</taxon>
        <taxon>Sphingomonadaceae</taxon>
        <taxon>Novosphingobium</taxon>
    </lineage>
</organism>